<gene>
    <name evidence="1" type="ORF">CFP56_035773</name>
</gene>
<accession>A0AAW0LPR2</accession>
<sequence length="107" mass="10607">MAPNMPSSPGRPSPPKPAGVCDLASPVGFDLVVLVGAPPAAIAVQGFGSGLVLGAGEPVVVSELVVEGVVDGFLAWSPPWVPKSAANGFALSFPAFPAIVVAFRNGS</sequence>
<evidence type="ECO:0000313" key="1">
    <source>
        <dbReference type="EMBL" id="KAK7853464.1"/>
    </source>
</evidence>
<organism evidence="1 2">
    <name type="scientific">Quercus suber</name>
    <name type="common">Cork oak</name>
    <dbReference type="NCBI Taxonomy" id="58331"/>
    <lineage>
        <taxon>Eukaryota</taxon>
        <taxon>Viridiplantae</taxon>
        <taxon>Streptophyta</taxon>
        <taxon>Embryophyta</taxon>
        <taxon>Tracheophyta</taxon>
        <taxon>Spermatophyta</taxon>
        <taxon>Magnoliopsida</taxon>
        <taxon>eudicotyledons</taxon>
        <taxon>Gunneridae</taxon>
        <taxon>Pentapetalae</taxon>
        <taxon>rosids</taxon>
        <taxon>fabids</taxon>
        <taxon>Fagales</taxon>
        <taxon>Fagaceae</taxon>
        <taxon>Quercus</taxon>
    </lineage>
</organism>
<dbReference type="EMBL" id="PKMF04000065">
    <property type="protein sequence ID" value="KAK7853464.1"/>
    <property type="molecule type" value="Genomic_DNA"/>
</dbReference>
<dbReference type="AlphaFoldDB" id="A0AAW0LPR2"/>
<evidence type="ECO:0000313" key="2">
    <source>
        <dbReference type="Proteomes" id="UP000237347"/>
    </source>
</evidence>
<protein>
    <submittedName>
        <fullName evidence="1">Uncharacterized protein</fullName>
    </submittedName>
</protein>
<reference evidence="1 2" key="1">
    <citation type="journal article" date="2018" name="Sci. Data">
        <title>The draft genome sequence of cork oak.</title>
        <authorList>
            <person name="Ramos A.M."/>
            <person name="Usie A."/>
            <person name="Barbosa P."/>
            <person name="Barros P.M."/>
            <person name="Capote T."/>
            <person name="Chaves I."/>
            <person name="Simoes F."/>
            <person name="Abreu I."/>
            <person name="Carrasquinho I."/>
            <person name="Faro C."/>
            <person name="Guimaraes J.B."/>
            <person name="Mendonca D."/>
            <person name="Nobrega F."/>
            <person name="Rodrigues L."/>
            <person name="Saibo N.J.M."/>
            <person name="Varela M.C."/>
            <person name="Egas C."/>
            <person name="Matos J."/>
            <person name="Miguel C.M."/>
            <person name="Oliveira M.M."/>
            <person name="Ricardo C.P."/>
            <person name="Goncalves S."/>
        </authorList>
    </citation>
    <scope>NUCLEOTIDE SEQUENCE [LARGE SCALE GENOMIC DNA]</scope>
    <source>
        <strain evidence="2">cv. HL8</strain>
    </source>
</reference>
<name>A0AAW0LPR2_QUESU</name>
<keyword evidence="2" id="KW-1185">Reference proteome</keyword>
<comment type="caution">
    <text evidence="1">The sequence shown here is derived from an EMBL/GenBank/DDBJ whole genome shotgun (WGS) entry which is preliminary data.</text>
</comment>
<proteinExistence type="predicted"/>
<dbReference type="Proteomes" id="UP000237347">
    <property type="component" value="Unassembled WGS sequence"/>
</dbReference>